<dbReference type="EMBL" id="JACHLE010000002">
    <property type="protein sequence ID" value="MBB4806752.1"/>
    <property type="molecule type" value="Genomic_DNA"/>
</dbReference>
<dbReference type="PANTHER" id="PTHR42999:SF1">
    <property type="entry name" value="PENTAPEPTIDE REPEAT-CONTAINING PROTEIN"/>
    <property type="match status" value="1"/>
</dbReference>
<dbReference type="SUPFAM" id="SSF141571">
    <property type="entry name" value="Pentapeptide repeat-like"/>
    <property type="match status" value="1"/>
</dbReference>
<proteinExistence type="predicted"/>
<name>A0A840KIP0_9FLAO</name>
<reference evidence="1 2" key="1">
    <citation type="submission" date="2020-08" db="EMBL/GenBank/DDBJ databases">
        <title>Functional genomics of gut bacteria from endangered species of beetles.</title>
        <authorList>
            <person name="Carlos-Shanley C."/>
        </authorList>
    </citation>
    <scope>NUCLEOTIDE SEQUENCE [LARGE SCALE GENOMIC DNA]</scope>
    <source>
        <strain evidence="1 2">S00151</strain>
    </source>
</reference>
<organism evidence="1 2">
    <name type="scientific">Chryseobacterium defluvii</name>
    <dbReference type="NCBI Taxonomy" id="160396"/>
    <lineage>
        <taxon>Bacteria</taxon>
        <taxon>Pseudomonadati</taxon>
        <taxon>Bacteroidota</taxon>
        <taxon>Flavobacteriia</taxon>
        <taxon>Flavobacteriales</taxon>
        <taxon>Weeksellaceae</taxon>
        <taxon>Chryseobacterium group</taxon>
        <taxon>Chryseobacterium</taxon>
    </lineage>
</organism>
<evidence type="ECO:0000313" key="1">
    <source>
        <dbReference type="EMBL" id="MBB4806752.1"/>
    </source>
</evidence>
<dbReference type="Proteomes" id="UP000592180">
    <property type="component" value="Unassembled WGS sequence"/>
</dbReference>
<dbReference type="AlphaFoldDB" id="A0A840KIP0"/>
<dbReference type="InterPro" id="IPR052949">
    <property type="entry name" value="PA_immunity-related"/>
</dbReference>
<dbReference type="InterPro" id="IPR001646">
    <property type="entry name" value="5peptide_repeat"/>
</dbReference>
<dbReference type="Gene3D" id="2.160.20.80">
    <property type="entry name" value="E3 ubiquitin-protein ligase SopA"/>
    <property type="match status" value="1"/>
</dbReference>
<dbReference type="PANTHER" id="PTHR42999">
    <property type="entry name" value="ANTIBIOTIC RESISTANCE PROTEIN MCBG"/>
    <property type="match status" value="1"/>
</dbReference>
<dbReference type="Pfam" id="PF13599">
    <property type="entry name" value="Pentapeptide_4"/>
    <property type="match status" value="1"/>
</dbReference>
<comment type="caution">
    <text evidence="1">The sequence shown here is derived from an EMBL/GenBank/DDBJ whole genome shotgun (WGS) entry which is preliminary data.</text>
</comment>
<gene>
    <name evidence="1" type="ORF">HNP38_002048</name>
</gene>
<keyword evidence="2" id="KW-1185">Reference proteome</keyword>
<sequence>MRTAPSGIVVLNMLTFQNLNLPVAILQNAILSMARLFKTAFRDVMFKECKMFGLQFSDCNEFGLSFKFEGCSLNNSTFYKTAIKKTVFKNSKLHEVDFEECDASGSVFANCDLAGAIFENTNLGKADFRTSFNYSIDPGSNLLKKAKFSLSGVYGLLYKLDIEIEKDN</sequence>
<accession>A0A840KIP0</accession>
<protein>
    <submittedName>
        <fullName evidence="1">Uncharacterized protein YjbI with pentapeptide repeats</fullName>
    </submittedName>
</protein>
<evidence type="ECO:0000313" key="2">
    <source>
        <dbReference type="Proteomes" id="UP000592180"/>
    </source>
</evidence>